<dbReference type="AlphaFoldDB" id="A0A1Z4LPF8"/>
<organism evidence="1 2">
    <name type="scientific">Calothrix parasitica NIES-267</name>
    <dbReference type="NCBI Taxonomy" id="1973488"/>
    <lineage>
        <taxon>Bacteria</taxon>
        <taxon>Bacillati</taxon>
        <taxon>Cyanobacteriota</taxon>
        <taxon>Cyanophyceae</taxon>
        <taxon>Nostocales</taxon>
        <taxon>Calotrichaceae</taxon>
        <taxon>Calothrix</taxon>
    </lineage>
</organism>
<proteinExistence type="predicted"/>
<protein>
    <submittedName>
        <fullName evidence="1">Uncharacterized protein</fullName>
    </submittedName>
</protein>
<dbReference type="OrthoDB" id="483634at2"/>
<evidence type="ECO:0000313" key="1">
    <source>
        <dbReference type="EMBL" id="BAY83125.1"/>
    </source>
</evidence>
<sequence>MVNRFCYRTDKRRTYQQALDDFGITKLLAKLRGYSDKDFDSTWMCLQEKEIVNLAAALIARLTESIDGKLIAQHLSIACNGNQDILPASSKLEVPLPSSDLPTDFCDKPEGHTLRERAKTPRFLYGDKLRWLNSGNNSEWGTVIGRFYSFAPHLYDWTWCYLIWLSKDSPSKAWISTDIAWEEDLEPCEEEVNL</sequence>
<dbReference type="EMBL" id="AP018227">
    <property type="protein sequence ID" value="BAY83125.1"/>
    <property type="molecule type" value="Genomic_DNA"/>
</dbReference>
<gene>
    <name evidence="1" type="ORF">NIES267_26110</name>
</gene>
<reference evidence="1 2" key="1">
    <citation type="submission" date="2017-06" db="EMBL/GenBank/DDBJ databases">
        <title>Genome sequencing of cyanobaciteial culture collection at National Institute for Environmental Studies (NIES).</title>
        <authorList>
            <person name="Hirose Y."/>
            <person name="Shimura Y."/>
            <person name="Fujisawa T."/>
            <person name="Nakamura Y."/>
            <person name="Kawachi M."/>
        </authorList>
    </citation>
    <scope>NUCLEOTIDE SEQUENCE [LARGE SCALE GENOMIC DNA]</scope>
    <source>
        <strain evidence="1 2">NIES-267</strain>
    </source>
</reference>
<dbReference type="Proteomes" id="UP000218418">
    <property type="component" value="Chromosome"/>
</dbReference>
<keyword evidence="2" id="KW-1185">Reference proteome</keyword>
<accession>A0A1Z4LPF8</accession>
<evidence type="ECO:0000313" key="2">
    <source>
        <dbReference type="Proteomes" id="UP000218418"/>
    </source>
</evidence>
<name>A0A1Z4LPF8_9CYAN</name>